<evidence type="ECO:0000313" key="1">
    <source>
        <dbReference type="EMBL" id="MFD1785166.1"/>
    </source>
</evidence>
<dbReference type="Proteomes" id="UP001597237">
    <property type="component" value="Unassembled WGS sequence"/>
</dbReference>
<dbReference type="InterPro" id="IPR013078">
    <property type="entry name" value="His_Pase_superF_clade-1"/>
</dbReference>
<sequence length="188" mass="20112">MAKLLLVKHAQPQMAPEVNAQRWTLSEAGQESCGWLAEAFAREGVRRIYASLEPKALETAALAAAALGLEVRPRADLGENDRTGVGFASQEVHVRRFHTFFDEPAKVSMGTESADAAHARFSAAVRAAVQESAGETLAVVAHGTVITLLVSRANGLAPFPLWESLGLASYLVLDPDALTWDGRVHARG</sequence>
<gene>
    <name evidence="1" type="ORF">ACFSC0_17330</name>
</gene>
<comment type="caution">
    <text evidence="1">The sequence shown here is derived from an EMBL/GenBank/DDBJ whole genome shotgun (WGS) entry which is preliminary data.</text>
</comment>
<dbReference type="EMBL" id="JBHUEY010000006">
    <property type="protein sequence ID" value="MFD1785166.1"/>
    <property type="molecule type" value="Genomic_DNA"/>
</dbReference>
<dbReference type="SUPFAM" id="SSF53254">
    <property type="entry name" value="Phosphoglycerate mutase-like"/>
    <property type="match status" value="1"/>
</dbReference>
<keyword evidence="2" id="KW-1185">Reference proteome</keyword>
<protein>
    <submittedName>
        <fullName evidence="1">Histidine phosphatase family protein</fullName>
    </submittedName>
</protein>
<accession>A0ABW4N529</accession>
<dbReference type="Pfam" id="PF00300">
    <property type="entry name" value="His_Phos_1"/>
    <property type="match status" value="1"/>
</dbReference>
<dbReference type="RefSeq" id="WP_377282119.1">
    <property type="nucleotide sequence ID" value="NZ_JBHRSI010000005.1"/>
</dbReference>
<organism evidence="1 2">
    <name type="scientific">Phenylobacterium terrae</name>
    <dbReference type="NCBI Taxonomy" id="2665495"/>
    <lineage>
        <taxon>Bacteria</taxon>
        <taxon>Pseudomonadati</taxon>
        <taxon>Pseudomonadota</taxon>
        <taxon>Alphaproteobacteria</taxon>
        <taxon>Caulobacterales</taxon>
        <taxon>Caulobacteraceae</taxon>
        <taxon>Phenylobacterium</taxon>
    </lineage>
</organism>
<proteinExistence type="predicted"/>
<dbReference type="Gene3D" id="3.40.50.1240">
    <property type="entry name" value="Phosphoglycerate mutase-like"/>
    <property type="match status" value="1"/>
</dbReference>
<evidence type="ECO:0000313" key="2">
    <source>
        <dbReference type="Proteomes" id="UP001597237"/>
    </source>
</evidence>
<dbReference type="InterPro" id="IPR029033">
    <property type="entry name" value="His_PPase_superfam"/>
</dbReference>
<name>A0ABW4N529_9CAUL</name>
<reference evidence="2" key="1">
    <citation type="journal article" date="2019" name="Int. J. Syst. Evol. Microbiol.">
        <title>The Global Catalogue of Microorganisms (GCM) 10K type strain sequencing project: providing services to taxonomists for standard genome sequencing and annotation.</title>
        <authorList>
            <consortium name="The Broad Institute Genomics Platform"/>
            <consortium name="The Broad Institute Genome Sequencing Center for Infectious Disease"/>
            <person name="Wu L."/>
            <person name="Ma J."/>
        </authorList>
    </citation>
    <scope>NUCLEOTIDE SEQUENCE [LARGE SCALE GENOMIC DNA]</scope>
    <source>
        <strain evidence="2">DFY28</strain>
    </source>
</reference>